<dbReference type="InterPro" id="IPR009822">
    <property type="entry name" value="YaeQ"/>
</dbReference>
<name>A8DVU3_NEMVE</name>
<keyword evidence="2" id="KW-1185">Reference proteome</keyword>
<dbReference type="InParanoid" id="A8DVU3"/>
<dbReference type="HOGENOM" id="CLU_762030_0_0_1"/>
<dbReference type="Pfam" id="PF07152">
    <property type="entry name" value="YaeQ"/>
    <property type="match status" value="1"/>
</dbReference>
<dbReference type="GO" id="GO:0006281">
    <property type="term" value="P:DNA repair"/>
    <property type="evidence" value="ECO:0007669"/>
    <property type="project" value="UniProtKB-ARBA"/>
</dbReference>
<accession>A8DVU3</accession>
<evidence type="ECO:0000313" key="2">
    <source>
        <dbReference type="Proteomes" id="UP000001593"/>
    </source>
</evidence>
<dbReference type="Gene3D" id="3.20.20.80">
    <property type="entry name" value="Glycosidases"/>
    <property type="match status" value="1"/>
</dbReference>
<dbReference type="InterPro" id="IPR017853">
    <property type="entry name" value="GH"/>
</dbReference>
<evidence type="ECO:0000313" key="1">
    <source>
        <dbReference type="EMBL" id="EDO25666.1"/>
    </source>
</evidence>
<dbReference type="PANTHER" id="PTHR38784:SF1">
    <property type="entry name" value="SUCROSE PHOSPHORYLASE"/>
    <property type="match status" value="1"/>
</dbReference>
<dbReference type="eggNOG" id="ENOG502SRA4">
    <property type="taxonomic scope" value="Eukaryota"/>
</dbReference>
<gene>
    <name evidence="1" type="ORF">NEMVEDRAFT_v1g225813</name>
</gene>
<dbReference type="SMART" id="SM01322">
    <property type="entry name" value="YaeQ"/>
    <property type="match status" value="1"/>
</dbReference>
<dbReference type="Proteomes" id="UP000001593">
    <property type="component" value="Unassembled WGS sequence"/>
</dbReference>
<dbReference type="EMBL" id="DS478650">
    <property type="protein sequence ID" value="EDO25666.1"/>
    <property type="molecule type" value="Genomic_DNA"/>
</dbReference>
<dbReference type="SUPFAM" id="SSF52980">
    <property type="entry name" value="Restriction endonuclease-like"/>
    <property type="match status" value="1"/>
</dbReference>
<proteinExistence type="predicted"/>
<dbReference type="SUPFAM" id="SSF51445">
    <property type="entry name" value="(Trans)glycosidases"/>
    <property type="match status" value="1"/>
</dbReference>
<dbReference type="STRING" id="45351.A8DVU3"/>
<dbReference type="AlphaFoldDB" id="A8DVU3"/>
<reference evidence="1 2" key="1">
    <citation type="journal article" date="2007" name="Science">
        <title>Sea anemone genome reveals ancestral eumetazoan gene repertoire and genomic organization.</title>
        <authorList>
            <person name="Putnam N.H."/>
            <person name="Srivastava M."/>
            <person name="Hellsten U."/>
            <person name="Dirks B."/>
            <person name="Chapman J."/>
            <person name="Salamov A."/>
            <person name="Terry A."/>
            <person name="Shapiro H."/>
            <person name="Lindquist E."/>
            <person name="Kapitonov V.V."/>
            <person name="Jurka J."/>
            <person name="Genikhovich G."/>
            <person name="Grigoriev I.V."/>
            <person name="Lucas S.M."/>
            <person name="Steele R.E."/>
            <person name="Finnerty J.R."/>
            <person name="Technau U."/>
            <person name="Martindale M.Q."/>
            <person name="Rokhsar D.S."/>
        </authorList>
    </citation>
    <scope>NUCLEOTIDE SEQUENCE [LARGE SCALE GENOMIC DNA]</scope>
    <source>
        <strain evidence="2">CH2 X CH6</strain>
    </source>
</reference>
<dbReference type="InterPro" id="IPR011335">
    <property type="entry name" value="Restrct_endonuc-II-like"/>
</dbReference>
<organism evidence="1 2">
    <name type="scientific">Nematostella vectensis</name>
    <name type="common">Starlet sea anemone</name>
    <dbReference type="NCBI Taxonomy" id="45351"/>
    <lineage>
        <taxon>Eukaryota</taxon>
        <taxon>Metazoa</taxon>
        <taxon>Cnidaria</taxon>
        <taxon>Anthozoa</taxon>
        <taxon>Hexacorallia</taxon>
        <taxon>Actiniaria</taxon>
        <taxon>Edwardsiidae</taxon>
        <taxon>Nematostella</taxon>
    </lineage>
</organism>
<dbReference type="PANTHER" id="PTHR38784">
    <property type="entry name" value="SUCROSE PHOSPHORYLASE"/>
    <property type="match status" value="1"/>
</dbReference>
<evidence type="ECO:0008006" key="3">
    <source>
        <dbReference type="Google" id="ProtNLM"/>
    </source>
</evidence>
<dbReference type="Gene3D" id="3.10.640.10">
    <property type="entry name" value="Restriction endonuclease-like alpha-beta roll domain"/>
    <property type="match status" value="1"/>
</dbReference>
<dbReference type="InterPro" id="IPR038590">
    <property type="entry name" value="YaeQ_sf"/>
</dbReference>
<protein>
    <recommendedName>
        <fullName evidence="3">Sucrose phosphorylase</fullName>
    </recommendedName>
</protein>
<sequence>MRPYAFALPPLVLHAFLSGQSRYLKQWLRMCPRNQITVLDTHDGICIPDVESMLPEAEIRFLVDEVSTRSADPIMRRSAVSVHSVGAIYQLTCTFYEALLRNDDAYIAARAIQFFTPGIPQVYYVGLLAGCNDFELCSATGEARDVNRHYYSLEEAEEALQQPLVQRLLPLMRLRNSHPAFDGRFELDQSGENSVAMAWRHVRSPTMALPSTTYKIELNLTDMDRSVYENLRFTVAKHPSETEERLAARLVGYALFYHEHLAFGRGLSDVDEPALWEKSLDDRVLHWIEVGQPDSDRITWCSRRTEKFSLVAYGNLRVWQTKALDPVRSLKNINVVALDQEALAKLALDMPRSLNWSVMISDGEL</sequence>
<feature type="non-terminal residue" evidence="1">
    <location>
        <position position="1"/>
    </location>
</feature>